<evidence type="ECO:0000313" key="2">
    <source>
        <dbReference type="Proteomes" id="UP000799754"/>
    </source>
</evidence>
<evidence type="ECO:0000313" key="1">
    <source>
        <dbReference type="EMBL" id="KAF2623267.1"/>
    </source>
</evidence>
<name>A0ACB6RNH1_9PLEO</name>
<proteinExistence type="predicted"/>
<keyword evidence="2" id="KW-1185">Reference proteome</keyword>
<gene>
    <name evidence="1" type="ORF">BU25DRAFT_442687</name>
</gene>
<accession>A0ACB6RNH1</accession>
<comment type="caution">
    <text evidence="1">The sequence shown here is derived from an EMBL/GenBank/DDBJ whole genome shotgun (WGS) entry which is preliminary data.</text>
</comment>
<reference evidence="1" key="1">
    <citation type="journal article" date="2020" name="Stud. Mycol.">
        <title>101 Dothideomycetes genomes: a test case for predicting lifestyles and emergence of pathogens.</title>
        <authorList>
            <person name="Haridas S."/>
            <person name="Albert R."/>
            <person name="Binder M."/>
            <person name="Bloem J."/>
            <person name="Labutti K."/>
            <person name="Salamov A."/>
            <person name="Andreopoulos B."/>
            <person name="Baker S."/>
            <person name="Barry K."/>
            <person name="Bills G."/>
            <person name="Bluhm B."/>
            <person name="Cannon C."/>
            <person name="Castanera R."/>
            <person name="Culley D."/>
            <person name="Daum C."/>
            <person name="Ezra D."/>
            <person name="Gonzalez J."/>
            <person name="Henrissat B."/>
            <person name="Kuo A."/>
            <person name="Liang C."/>
            <person name="Lipzen A."/>
            <person name="Lutzoni F."/>
            <person name="Magnuson J."/>
            <person name="Mondo S."/>
            <person name="Nolan M."/>
            <person name="Ohm R."/>
            <person name="Pangilinan J."/>
            <person name="Park H.-J."/>
            <person name="Ramirez L."/>
            <person name="Alfaro M."/>
            <person name="Sun H."/>
            <person name="Tritt A."/>
            <person name="Yoshinaga Y."/>
            <person name="Zwiers L.-H."/>
            <person name="Turgeon B."/>
            <person name="Goodwin S."/>
            <person name="Spatafora J."/>
            <person name="Crous P."/>
            <person name="Grigoriev I."/>
        </authorList>
    </citation>
    <scope>NUCLEOTIDE SEQUENCE</scope>
    <source>
        <strain evidence="1">CBS 525.71</strain>
    </source>
</reference>
<sequence length="989" mass="110331">MAITKKGPVLRVTGLAASQPDEELTASLKAAINDNLTNEEKSKTDVRVAIVPSCYNDEEKVALVEYRGGMPAFLSALIANPLEEWQVEMGDTDVSFDQHFFGFTQLYASTPDAPVVADVIAITGLDGHAYGSWQGKGNLGRMWLRDFLSEDLPCCRTMIYGYNSKLSSYGVDTIMDYGRGLLEELKKIRSTEELRQRPLFFIAHSFGGIILAHCLVKAAQITEDHPTIAALHRATYGMLLFGIPHKGLVVDDIRKMLAGEDGHPRRALLDQIREKSDLLASQLDNFRNLIEDRKLVSFYETGQTRQLQFDSEGKRWMRTGEFITAVDSDSALLQLPDSTEEKIPLDADHSMMVKFDNKNTRGYSSARDKLRQFARDATGVVAGRFARAQNRPKPSNMVPFPRDCAFVGREDVLAKIQEIHRNSALRGHGRVALVGLGGVGKSQIAIEYAYRAREAAPHMWVFWVHASNAARFEQAYREIAVRVELPGHDDPKTDILRLVHNWLCDERNGRWLMILDNADDDRVFASASTTNDSGKAAQGLGPAWEAAVPLASFLPQAASGWILVTSRDLIAAVNLVGARHNVVQVEPMGERDALTLLKSKMQVDESSEGDARALVKTLEGIPLAVTQAAAYIAVREPRITCSTYLELFRESVENQAHLLNDKKARDIRRDASSTSAVITTWQLSFEQIRKTSPDAADLLSLMTMFDRHGIPEYVLYEGRSKLQFTEAVGTLFHFSLIRAQIGEQSGKQMQEQLLEMHGLVQLATRKWLQGHGQVDVWQKASLRIMASEFPSGQHETWAACRTLLPHSTKVLGYSMEDNDARLNRATIATYTAWYLMLMGQYAEAEWIGRSAVAAREEVLELEHPDTLTSVSHLGTVLERRGKYEEAEAMHRRALEGYKKVLGLEHPGTLTSVSQLGSVLERRGKYEEAEAMHRRALEGREKALGLEQPYTLTSVSKLGSVLERQGNHPDTESSTATLNRWRLESLDLGA</sequence>
<protein>
    <submittedName>
        <fullName evidence="1">Uncharacterized protein</fullName>
    </submittedName>
</protein>
<dbReference type="EMBL" id="MU006738">
    <property type="protein sequence ID" value="KAF2623267.1"/>
    <property type="molecule type" value="Genomic_DNA"/>
</dbReference>
<organism evidence="1 2">
    <name type="scientific">Macroventuria anomochaeta</name>
    <dbReference type="NCBI Taxonomy" id="301207"/>
    <lineage>
        <taxon>Eukaryota</taxon>
        <taxon>Fungi</taxon>
        <taxon>Dikarya</taxon>
        <taxon>Ascomycota</taxon>
        <taxon>Pezizomycotina</taxon>
        <taxon>Dothideomycetes</taxon>
        <taxon>Pleosporomycetidae</taxon>
        <taxon>Pleosporales</taxon>
        <taxon>Pleosporineae</taxon>
        <taxon>Didymellaceae</taxon>
        <taxon>Macroventuria</taxon>
    </lineage>
</organism>
<dbReference type="Proteomes" id="UP000799754">
    <property type="component" value="Unassembled WGS sequence"/>
</dbReference>